<protein>
    <recommendedName>
        <fullName evidence="2">Terminase large subunit gp17-like C-terminal domain-containing protein</fullName>
    </recommendedName>
</protein>
<proteinExistence type="predicted"/>
<accession>A0A0F9T284</accession>
<evidence type="ECO:0000313" key="1">
    <source>
        <dbReference type="EMBL" id="KKN75420.1"/>
    </source>
</evidence>
<dbReference type="AlphaFoldDB" id="A0A0F9T284"/>
<reference evidence="1" key="1">
    <citation type="journal article" date="2015" name="Nature">
        <title>Complex archaea that bridge the gap between prokaryotes and eukaryotes.</title>
        <authorList>
            <person name="Spang A."/>
            <person name="Saw J.H."/>
            <person name="Jorgensen S.L."/>
            <person name="Zaremba-Niedzwiedzka K."/>
            <person name="Martijn J."/>
            <person name="Lind A.E."/>
            <person name="van Eijk R."/>
            <person name="Schleper C."/>
            <person name="Guy L."/>
            <person name="Ettema T.J."/>
        </authorList>
    </citation>
    <scope>NUCLEOTIDE SEQUENCE</scope>
</reference>
<name>A0A0F9T284_9ZZZZ</name>
<comment type="caution">
    <text evidence="1">The sequence shown here is derived from an EMBL/GenBank/DDBJ whole genome shotgun (WGS) entry which is preliminary data.</text>
</comment>
<organism evidence="1">
    <name type="scientific">marine sediment metagenome</name>
    <dbReference type="NCBI Taxonomy" id="412755"/>
    <lineage>
        <taxon>unclassified sequences</taxon>
        <taxon>metagenomes</taxon>
        <taxon>ecological metagenomes</taxon>
    </lineage>
</organism>
<evidence type="ECO:0008006" key="2">
    <source>
        <dbReference type="Google" id="ProtNLM"/>
    </source>
</evidence>
<gene>
    <name evidence="1" type="ORF">LCGC14_0380410</name>
</gene>
<dbReference type="Gene3D" id="3.40.50.300">
    <property type="entry name" value="P-loop containing nucleotide triphosphate hydrolases"/>
    <property type="match status" value="1"/>
</dbReference>
<dbReference type="Gene3D" id="3.30.420.240">
    <property type="match status" value="1"/>
</dbReference>
<dbReference type="EMBL" id="LAZR01000310">
    <property type="protein sequence ID" value="KKN75420.1"/>
    <property type="molecule type" value="Genomic_DNA"/>
</dbReference>
<sequence length="603" mass="69611">MKRISIYPLSEHRKRLQAKEAAAVARALNVHTEQEIEELPDLPTDRVEWEYFCRALIKGTKNRLKYRPMLLKIVNDIFPFIMLMLARQWGKTTMIASNLAFHATTKHHFDQMYFNFKEPNLKTFTENKFREDVFGQGPLSKYVAGISRLGSQRRILSKTKSAIDMMLPGMLWENALGGSNQRLEIDEGQDHDWTGFGNVRETQADTMGDLEIAGVGGFKDTDYDRLWKSTNQMQYKFKRSEPWKGYENMSWRNDLEFDDEGLVEGAYLLDVLDGEYIADVPRNYSRHGYHLSQLQNPRIPLKIEHAINDYKVSPEFSIEWKEKKDPNYSFADYVRNILAESVEGELKPITSEMILNLFDKTMGLTKAADVDHAAGQVFIGIDWGGGGKTIIWIWQCIDNTAPIFKLLWVEQVMTSDVQEQIRICKNLCDAYEPKKIIVDAGGGTEQVQSLQKYYGSTCIRNSYHPRPELALPTRVELVKFNREMRYVIDRTFSINRIISLIKYPHKEPGFTCNRIILPGKDYEEVKWIVKQFTALVGTKEHLKSTGQTYIKYDHKDSEPDDALQACNYAFIAWDIGRGAKRIKFSQFKDKDPFKDGYSASPPS</sequence>
<dbReference type="InterPro" id="IPR027417">
    <property type="entry name" value="P-loop_NTPase"/>
</dbReference>